<dbReference type="Proteomes" id="UP000693672">
    <property type="component" value="Unassembled WGS sequence"/>
</dbReference>
<dbReference type="Pfam" id="PF12146">
    <property type="entry name" value="Hydrolase_4"/>
    <property type="match status" value="1"/>
</dbReference>
<accession>A0A916K2J8</accession>
<evidence type="ECO:0000313" key="4">
    <source>
        <dbReference type="Proteomes" id="UP000693672"/>
    </source>
</evidence>
<dbReference type="PANTHER" id="PTHR22946">
    <property type="entry name" value="DIENELACTONE HYDROLASE DOMAIN-CONTAINING PROTEIN-RELATED"/>
    <property type="match status" value="1"/>
</dbReference>
<name>A0A916K2J8_9BACL</name>
<dbReference type="InterPro" id="IPR022742">
    <property type="entry name" value="Hydrolase_4"/>
</dbReference>
<evidence type="ECO:0000313" key="3">
    <source>
        <dbReference type="EMBL" id="CAG7620874.1"/>
    </source>
</evidence>
<evidence type="ECO:0000256" key="1">
    <source>
        <dbReference type="ARBA" id="ARBA00022801"/>
    </source>
</evidence>
<keyword evidence="1" id="KW-0378">Hydrolase</keyword>
<proteinExistence type="predicted"/>
<organism evidence="3 4">
    <name type="scientific">Paenibacillus solanacearum</name>
    <dbReference type="NCBI Taxonomy" id="2048548"/>
    <lineage>
        <taxon>Bacteria</taxon>
        <taxon>Bacillati</taxon>
        <taxon>Bacillota</taxon>
        <taxon>Bacilli</taxon>
        <taxon>Bacillales</taxon>
        <taxon>Paenibacillaceae</taxon>
        <taxon>Paenibacillus</taxon>
    </lineage>
</organism>
<feature type="domain" description="Serine aminopeptidase S33" evidence="2">
    <location>
        <begin position="39"/>
        <end position="149"/>
    </location>
</feature>
<dbReference type="RefSeq" id="WP_218092090.1">
    <property type="nucleotide sequence ID" value="NZ_CAJVAS010000008.1"/>
</dbReference>
<reference evidence="3" key="1">
    <citation type="submission" date="2021-06" db="EMBL/GenBank/DDBJ databases">
        <authorList>
            <person name="Criscuolo A."/>
        </authorList>
    </citation>
    <scope>NUCLEOTIDE SEQUENCE</scope>
    <source>
        <strain evidence="3">CIP111600</strain>
    </source>
</reference>
<dbReference type="PANTHER" id="PTHR22946:SF9">
    <property type="entry name" value="POLYKETIDE TRANSFERASE AF380"/>
    <property type="match status" value="1"/>
</dbReference>
<protein>
    <recommendedName>
        <fullName evidence="2">Serine aminopeptidase S33 domain-containing protein</fullName>
    </recommendedName>
</protein>
<gene>
    <name evidence="3" type="ORF">PAESOLCIP111_02303</name>
</gene>
<comment type="caution">
    <text evidence="3">The sequence shown here is derived from an EMBL/GenBank/DDBJ whole genome shotgun (WGS) entry which is preliminary data.</text>
</comment>
<sequence>MEHQITIPFDTLELAATLHYPEAGRDRPAASGHSGKHPIIIIAHGFVGTRIGVDRLFVNAAREFSKNGYMVLRFDYGGCGESTGEYGCGGMDAMIDQTRRIVDYALDIDCVDPQRVILLGHSLGGAAAILTAARDRRVKTLVLWAPVAYPFSDIVGITGKKLYEDAVQYGSADYLGYKLEPVFFESLAKHQPFEQVRKFGGDVLLVHGTGDEVIPVDYCFLYQKLFWLRSQGICDKEVIFQANHTFTGDTARKQLLGTTVQWLLTIDKQKREWNDWTI</sequence>
<evidence type="ECO:0000259" key="2">
    <source>
        <dbReference type="Pfam" id="PF12146"/>
    </source>
</evidence>
<dbReference type="InterPro" id="IPR050261">
    <property type="entry name" value="FrsA_esterase"/>
</dbReference>
<dbReference type="GO" id="GO:0052689">
    <property type="term" value="F:carboxylic ester hydrolase activity"/>
    <property type="evidence" value="ECO:0007669"/>
    <property type="project" value="UniProtKB-ARBA"/>
</dbReference>
<dbReference type="EMBL" id="CAJVAS010000008">
    <property type="protein sequence ID" value="CAG7620874.1"/>
    <property type="molecule type" value="Genomic_DNA"/>
</dbReference>
<keyword evidence="4" id="KW-1185">Reference proteome</keyword>
<dbReference type="AlphaFoldDB" id="A0A916K2J8"/>